<keyword evidence="6" id="KW-0812">Transmembrane</keyword>
<evidence type="ECO:0000256" key="5">
    <source>
        <dbReference type="ARBA" id="ARBA00022640"/>
    </source>
</evidence>
<keyword evidence="5" id="KW-0934">Plastid</keyword>
<evidence type="ECO:0000256" key="8">
    <source>
        <dbReference type="ARBA" id="ARBA00022989"/>
    </source>
</evidence>
<sequence>MAAQASVLSAPFAGSSPAVARSRAPARASKVVVASRGYPRAAPVSLATALRPQLLSAGVPVVRVRFAARPGAVRASVRVYANADVYDPAESARGKFDAAMKIDNKVNIGSQLGGGGAATLERTSFTTGQAVQQTSKARLADGGGGGANGGGIKNGGGGGDGDEGDDDDYYEEGDDDGEGDSFISTRAPLEERYDRNAINAIMEEWFKTLTTLPAAIRMAIEMGIVSSSQLVRFMSVDIRPSVVRAVSRSTPLPVSRAFIGRLMADPAFLWKLGFEQTVTIAGGLMYEAAHRGDRLKDEWDLAAANIAQLSLVNAMTVWCLTPCRNFGAQHKHAWQRVLDSIPNNAFDRQGPLRQYTMGMRAASVGLKAAELSALGAITGGVFHGLNKALVGLHKKREGDDFEPTIPVPDLKTSVLGMGAFMGLSCNLRYQLIGGADRWMTERLTTLMSAITATGLGRLANNHFGDQTRLFALGLPIHATMTTRSAAKATPKKTKKVKKKVKKSKKKKAAAPQEAVMA</sequence>
<proteinExistence type="inferred from homology"/>
<keyword evidence="7" id="KW-0809">Transit peptide</keyword>
<dbReference type="AlphaFoldDB" id="A0A6U2B7L5"/>
<feature type="compositionally biased region" description="Gly residues" evidence="10">
    <location>
        <begin position="141"/>
        <end position="159"/>
    </location>
</feature>
<feature type="region of interest" description="Disordered" evidence="10">
    <location>
        <begin position="483"/>
        <end position="517"/>
    </location>
</feature>
<feature type="region of interest" description="Disordered" evidence="10">
    <location>
        <begin position="126"/>
        <end position="186"/>
    </location>
</feature>
<evidence type="ECO:0000256" key="6">
    <source>
        <dbReference type="ARBA" id="ARBA00022692"/>
    </source>
</evidence>
<evidence type="ECO:0000256" key="9">
    <source>
        <dbReference type="ARBA" id="ARBA00023136"/>
    </source>
</evidence>
<evidence type="ECO:0000256" key="1">
    <source>
        <dbReference type="ARBA" id="ARBA00004141"/>
    </source>
</evidence>
<dbReference type="GO" id="GO:0099402">
    <property type="term" value="P:plant organ development"/>
    <property type="evidence" value="ECO:0007669"/>
    <property type="project" value="TreeGrafter"/>
</dbReference>
<keyword evidence="4" id="KW-0150">Chloroplast</keyword>
<dbReference type="PANTHER" id="PTHR31038">
    <property type="entry name" value="EXPRESSED PROTEIN-RELATED"/>
    <property type="match status" value="1"/>
</dbReference>
<evidence type="ECO:0000256" key="10">
    <source>
        <dbReference type="SAM" id="MobiDB-lite"/>
    </source>
</evidence>
<evidence type="ECO:0000256" key="4">
    <source>
        <dbReference type="ARBA" id="ARBA00022528"/>
    </source>
</evidence>
<dbReference type="Pfam" id="PF11891">
    <property type="entry name" value="RETICULATA-like"/>
    <property type="match status" value="1"/>
</dbReference>
<dbReference type="PANTHER" id="PTHR31038:SF2">
    <property type="entry name" value="PROTEIN RETICULATA-RELATED 1, CHLOROPLASTIC"/>
    <property type="match status" value="1"/>
</dbReference>
<dbReference type="EMBL" id="HBEV01002055">
    <property type="protein sequence ID" value="CAD8578241.1"/>
    <property type="molecule type" value="Transcribed_RNA"/>
</dbReference>
<reference evidence="11" key="1">
    <citation type="submission" date="2021-01" db="EMBL/GenBank/DDBJ databases">
        <authorList>
            <person name="Corre E."/>
            <person name="Pelletier E."/>
            <person name="Niang G."/>
            <person name="Scheremetjew M."/>
            <person name="Finn R."/>
            <person name="Kale V."/>
            <person name="Holt S."/>
            <person name="Cochrane G."/>
            <person name="Meng A."/>
            <person name="Brown T."/>
            <person name="Cohen L."/>
        </authorList>
    </citation>
    <scope>NUCLEOTIDE SEQUENCE</scope>
    <source>
        <strain evidence="11">CCMP494</strain>
    </source>
</reference>
<dbReference type="InterPro" id="IPR021825">
    <property type="entry name" value="RETICULATA-related"/>
</dbReference>
<comment type="subcellular location">
    <subcellularLocation>
        <location evidence="1">Membrane</location>
        <topology evidence="1">Multi-pass membrane protein</topology>
    </subcellularLocation>
    <subcellularLocation>
        <location evidence="2">Plastid</location>
        <location evidence="2">Chloroplast</location>
    </subcellularLocation>
</comment>
<feature type="compositionally biased region" description="Polar residues" evidence="10">
    <location>
        <begin position="126"/>
        <end position="136"/>
    </location>
</feature>
<protein>
    <submittedName>
        <fullName evidence="11">Uncharacterized protein</fullName>
    </submittedName>
</protein>
<feature type="compositionally biased region" description="Basic residues" evidence="10">
    <location>
        <begin position="489"/>
        <end position="508"/>
    </location>
</feature>
<evidence type="ECO:0000256" key="3">
    <source>
        <dbReference type="ARBA" id="ARBA00010793"/>
    </source>
</evidence>
<evidence type="ECO:0000256" key="7">
    <source>
        <dbReference type="ARBA" id="ARBA00022946"/>
    </source>
</evidence>
<evidence type="ECO:0000313" key="11">
    <source>
        <dbReference type="EMBL" id="CAD8578238.1"/>
    </source>
</evidence>
<keyword evidence="8" id="KW-1133">Transmembrane helix</keyword>
<dbReference type="GO" id="GO:0009706">
    <property type="term" value="C:chloroplast inner membrane"/>
    <property type="evidence" value="ECO:0007669"/>
    <property type="project" value="TreeGrafter"/>
</dbReference>
<keyword evidence="9" id="KW-0472">Membrane</keyword>
<gene>
    <name evidence="11" type="ORF">MSP1404_LOCUS1602</name>
    <name evidence="12" type="ORF">MSP1404_LOCUS1603</name>
</gene>
<dbReference type="EMBL" id="HBEV01002054">
    <property type="protein sequence ID" value="CAD8578238.1"/>
    <property type="molecule type" value="Transcribed_RNA"/>
</dbReference>
<feature type="compositionally biased region" description="Acidic residues" evidence="10">
    <location>
        <begin position="160"/>
        <end position="179"/>
    </location>
</feature>
<feature type="region of interest" description="Disordered" evidence="10">
    <location>
        <begin position="1"/>
        <end position="26"/>
    </location>
</feature>
<organism evidence="11">
    <name type="scientific">Micromonas pusilla</name>
    <name type="common">Picoplanktonic green alga</name>
    <name type="synonym">Chromulina pusilla</name>
    <dbReference type="NCBI Taxonomy" id="38833"/>
    <lineage>
        <taxon>Eukaryota</taxon>
        <taxon>Viridiplantae</taxon>
        <taxon>Chlorophyta</taxon>
        <taxon>Mamiellophyceae</taxon>
        <taxon>Mamiellales</taxon>
        <taxon>Mamiellaceae</taxon>
        <taxon>Micromonas</taxon>
    </lineage>
</organism>
<feature type="compositionally biased region" description="Low complexity" evidence="10">
    <location>
        <begin position="13"/>
        <end position="26"/>
    </location>
</feature>
<evidence type="ECO:0000313" key="12">
    <source>
        <dbReference type="EMBL" id="CAD8578241.1"/>
    </source>
</evidence>
<name>A0A6U2B7L5_MICPS</name>
<evidence type="ECO:0000256" key="2">
    <source>
        <dbReference type="ARBA" id="ARBA00004229"/>
    </source>
</evidence>
<accession>A0A6U2B7L5</accession>
<comment type="similarity">
    <text evidence="3">Belongs to the RETICULATA family.</text>
</comment>